<accession>A0A0F9FN29</accession>
<evidence type="ECO:0000313" key="1">
    <source>
        <dbReference type="EMBL" id="KKL87638.1"/>
    </source>
</evidence>
<gene>
    <name evidence="1" type="ORF">LCGC14_1932760</name>
</gene>
<dbReference type="AlphaFoldDB" id="A0A0F9FN29"/>
<feature type="non-terminal residue" evidence="1">
    <location>
        <position position="1"/>
    </location>
</feature>
<name>A0A0F9FN29_9ZZZZ</name>
<organism evidence="1">
    <name type="scientific">marine sediment metagenome</name>
    <dbReference type="NCBI Taxonomy" id="412755"/>
    <lineage>
        <taxon>unclassified sequences</taxon>
        <taxon>metagenomes</taxon>
        <taxon>ecological metagenomes</taxon>
    </lineage>
</organism>
<proteinExistence type="predicted"/>
<sequence length="70" mass="7927">TALANDIAERDFTDCRLEVVQRATQRKLRHTAKKWGIHIDGFELTDLCESTVYRLMSSDGSQTLVLGTDE</sequence>
<protein>
    <submittedName>
        <fullName evidence="1">Uncharacterized protein</fullName>
    </submittedName>
</protein>
<reference evidence="1" key="1">
    <citation type="journal article" date="2015" name="Nature">
        <title>Complex archaea that bridge the gap between prokaryotes and eukaryotes.</title>
        <authorList>
            <person name="Spang A."/>
            <person name="Saw J.H."/>
            <person name="Jorgensen S.L."/>
            <person name="Zaremba-Niedzwiedzka K."/>
            <person name="Martijn J."/>
            <person name="Lind A.E."/>
            <person name="van Eijk R."/>
            <person name="Schleper C."/>
            <person name="Guy L."/>
            <person name="Ettema T.J."/>
        </authorList>
    </citation>
    <scope>NUCLEOTIDE SEQUENCE</scope>
</reference>
<comment type="caution">
    <text evidence="1">The sequence shown here is derived from an EMBL/GenBank/DDBJ whole genome shotgun (WGS) entry which is preliminary data.</text>
</comment>
<dbReference type="EMBL" id="LAZR01020783">
    <property type="protein sequence ID" value="KKL87638.1"/>
    <property type="molecule type" value="Genomic_DNA"/>
</dbReference>